<name>D7T446_VITVI</name>
<protein>
    <submittedName>
        <fullName evidence="1">Uncharacterized protein</fullName>
    </submittedName>
</protein>
<evidence type="ECO:0000313" key="1">
    <source>
        <dbReference type="EMBL" id="CBI25278.3"/>
    </source>
</evidence>
<evidence type="ECO:0000313" key="2">
    <source>
        <dbReference type="Proteomes" id="UP000009183"/>
    </source>
</evidence>
<gene>
    <name evidence="1" type="ordered locus">VIT_09s0018g01860</name>
</gene>
<dbReference type="PaxDb" id="29760-VIT_09s0018g01860.t01"/>
<dbReference type="AlphaFoldDB" id="D7T446"/>
<dbReference type="HOGENOM" id="CLU_3261602_0_0_1"/>
<accession>D7T446</accession>
<dbReference type="Proteomes" id="UP000009183">
    <property type="component" value="Chromosome 9"/>
</dbReference>
<keyword evidence="2" id="KW-1185">Reference proteome</keyword>
<sequence>MVKQTYISLQKKKLEHKDVTTTKSYLKKKQLIPQPTNNNPMI</sequence>
<proteinExistence type="predicted"/>
<organism evidence="1 2">
    <name type="scientific">Vitis vinifera</name>
    <name type="common">Grape</name>
    <dbReference type="NCBI Taxonomy" id="29760"/>
    <lineage>
        <taxon>Eukaryota</taxon>
        <taxon>Viridiplantae</taxon>
        <taxon>Streptophyta</taxon>
        <taxon>Embryophyta</taxon>
        <taxon>Tracheophyta</taxon>
        <taxon>Spermatophyta</taxon>
        <taxon>Magnoliopsida</taxon>
        <taxon>eudicotyledons</taxon>
        <taxon>Gunneridae</taxon>
        <taxon>Pentapetalae</taxon>
        <taxon>rosids</taxon>
        <taxon>Vitales</taxon>
        <taxon>Vitaceae</taxon>
        <taxon>Viteae</taxon>
        <taxon>Vitis</taxon>
    </lineage>
</organism>
<dbReference type="EMBL" id="FN595513">
    <property type="protein sequence ID" value="CBI25278.3"/>
    <property type="molecule type" value="Genomic_DNA"/>
</dbReference>
<reference evidence="2" key="1">
    <citation type="journal article" date="2007" name="Nature">
        <title>The grapevine genome sequence suggests ancestral hexaploidization in major angiosperm phyla.</title>
        <authorList>
            <consortium name="The French-Italian Public Consortium for Grapevine Genome Characterization."/>
            <person name="Jaillon O."/>
            <person name="Aury J.-M."/>
            <person name="Noel B."/>
            <person name="Policriti A."/>
            <person name="Clepet C."/>
            <person name="Casagrande A."/>
            <person name="Choisne N."/>
            <person name="Aubourg S."/>
            <person name="Vitulo N."/>
            <person name="Jubin C."/>
            <person name="Vezzi A."/>
            <person name="Legeai F."/>
            <person name="Hugueney P."/>
            <person name="Dasilva C."/>
            <person name="Horner D."/>
            <person name="Mica E."/>
            <person name="Jublot D."/>
            <person name="Poulain J."/>
            <person name="Bruyere C."/>
            <person name="Billault A."/>
            <person name="Segurens B."/>
            <person name="Gouyvenoux M."/>
            <person name="Ugarte E."/>
            <person name="Cattonaro F."/>
            <person name="Anthouard V."/>
            <person name="Vico V."/>
            <person name="Del Fabbro C."/>
            <person name="Alaux M."/>
            <person name="Di Gaspero G."/>
            <person name="Dumas V."/>
            <person name="Felice N."/>
            <person name="Paillard S."/>
            <person name="Juman I."/>
            <person name="Moroldo M."/>
            <person name="Scalabrin S."/>
            <person name="Canaguier A."/>
            <person name="Le Clainche I."/>
            <person name="Malacrida G."/>
            <person name="Durand E."/>
            <person name="Pesole G."/>
            <person name="Laucou V."/>
            <person name="Chatelet P."/>
            <person name="Merdinoglu D."/>
            <person name="Delledonne M."/>
            <person name="Pezzotti M."/>
            <person name="Lecharny A."/>
            <person name="Scarpelli C."/>
            <person name="Artiguenave F."/>
            <person name="Pe M.E."/>
            <person name="Valle G."/>
            <person name="Morgante M."/>
            <person name="Caboche M."/>
            <person name="Adam-Blondon A.-F."/>
            <person name="Weissenbach J."/>
            <person name="Quetier F."/>
            <person name="Wincker P."/>
        </authorList>
    </citation>
    <scope>NUCLEOTIDE SEQUENCE [LARGE SCALE GENOMIC DNA]</scope>
    <source>
        <strain evidence="2">cv. Pinot noir / PN40024</strain>
    </source>
</reference>
<dbReference type="InParanoid" id="D7T446"/>